<organism evidence="1 2">
    <name type="scientific">Acetobacter fallax</name>
    <dbReference type="NCBI Taxonomy" id="1737473"/>
    <lineage>
        <taxon>Bacteria</taxon>
        <taxon>Pseudomonadati</taxon>
        <taxon>Pseudomonadota</taxon>
        <taxon>Alphaproteobacteria</taxon>
        <taxon>Acetobacterales</taxon>
        <taxon>Acetobacteraceae</taxon>
        <taxon>Acetobacter</taxon>
    </lineage>
</organism>
<proteinExistence type="predicted"/>
<reference evidence="1 2" key="1">
    <citation type="journal article" date="2020" name="Int. J. Syst. Evol. Microbiol.">
        <title>Novel acetic acid bacteria from cider fermentations: Acetobacter conturbans sp. nov. and Acetobacter fallax sp. nov.</title>
        <authorList>
            <person name="Sombolestani A.S."/>
            <person name="Cleenwerck I."/>
            <person name="Cnockaert M."/>
            <person name="Borremans W."/>
            <person name="Wieme A.D."/>
            <person name="De Vuyst L."/>
            <person name="Vandamme P."/>
        </authorList>
    </citation>
    <scope>NUCLEOTIDE SEQUENCE [LARGE SCALE GENOMIC DNA]</scope>
    <source>
        <strain evidence="1 2">LMG 1637</strain>
    </source>
</reference>
<dbReference type="EMBL" id="WOSW01000012">
    <property type="protein sequence ID" value="NHO32508.1"/>
    <property type="molecule type" value="Genomic_DNA"/>
</dbReference>
<dbReference type="Proteomes" id="UP000615326">
    <property type="component" value="Unassembled WGS sequence"/>
</dbReference>
<evidence type="ECO:0000313" key="2">
    <source>
        <dbReference type="Proteomes" id="UP000615326"/>
    </source>
</evidence>
<keyword evidence="2" id="KW-1185">Reference proteome</keyword>
<comment type="caution">
    <text evidence="1">The sequence shown here is derived from an EMBL/GenBank/DDBJ whole genome shotgun (WGS) entry which is preliminary data.</text>
</comment>
<gene>
    <name evidence="1" type="ORF">GOB84_08025</name>
</gene>
<dbReference type="RefSeq" id="WP_173577043.1">
    <property type="nucleotide sequence ID" value="NZ_WOSW01000012.1"/>
</dbReference>
<evidence type="ECO:0008006" key="3">
    <source>
        <dbReference type="Google" id="ProtNLM"/>
    </source>
</evidence>
<accession>A0ABX0KBF9</accession>
<name>A0ABX0KBF9_9PROT</name>
<feature type="non-terminal residue" evidence="1">
    <location>
        <position position="1"/>
    </location>
</feature>
<sequence length="60" mass="6709">HVRLRTMTLPDRFIDHNSQFEQYNVAELNAPHIVHTALNAIGVSEGMMESVSSRMASGIK</sequence>
<evidence type="ECO:0000313" key="1">
    <source>
        <dbReference type="EMBL" id="NHO32508.1"/>
    </source>
</evidence>
<protein>
    <recommendedName>
        <fullName evidence="3">1-deoxy-D-xylulose-5-phosphate synthase</fullName>
    </recommendedName>
</protein>